<dbReference type="STRING" id="400682.A0A1X7VQW2"/>
<dbReference type="AlphaFoldDB" id="A0A1X7VQW2"/>
<dbReference type="Pfam" id="PF03184">
    <property type="entry name" value="DDE_1"/>
    <property type="match status" value="1"/>
</dbReference>
<evidence type="ECO:0000313" key="2">
    <source>
        <dbReference type="EnsemblMetazoa" id="Aqu2.1.42467_001"/>
    </source>
</evidence>
<organism evidence="2">
    <name type="scientific">Amphimedon queenslandica</name>
    <name type="common">Sponge</name>
    <dbReference type="NCBI Taxonomy" id="400682"/>
    <lineage>
        <taxon>Eukaryota</taxon>
        <taxon>Metazoa</taxon>
        <taxon>Porifera</taxon>
        <taxon>Demospongiae</taxon>
        <taxon>Heteroscleromorpha</taxon>
        <taxon>Haplosclerida</taxon>
        <taxon>Niphatidae</taxon>
        <taxon>Amphimedon</taxon>
    </lineage>
</organism>
<sequence length="131" mass="14910">MIWDTYRCHIRDAVKEECSRLKLETAITPGGCTQYIQAADVVWNASFKSNMRQHYDTWLSEPSCHQRTKGGNLKAPSHGLICSLVKHSLEFISSETINSSFKSCEISTVTDGSDDDLLHYFQDVLKGRLFY</sequence>
<dbReference type="OMA" id="YRCHIRD"/>
<reference evidence="2" key="1">
    <citation type="submission" date="2017-05" db="UniProtKB">
        <authorList>
            <consortium name="EnsemblMetazoa"/>
        </authorList>
    </citation>
    <scope>IDENTIFICATION</scope>
</reference>
<proteinExistence type="predicted"/>
<feature type="domain" description="DDE-1" evidence="1">
    <location>
        <begin position="2"/>
        <end position="101"/>
    </location>
</feature>
<name>A0A1X7VQW2_AMPQE</name>
<evidence type="ECO:0000259" key="1">
    <source>
        <dbReference type="Pfam" id="PF03184"/>
    </source>
</evidence>
<dbReference type="InParanoid" id="A0A1X7VQW2"/>
<protein>
    <recommendedName>
        <fullName evidence="1">DDE-1 domain-containing protein</fullName>
    </recommendedName>
</protein>
<dbReference type="eggNOG" id="KOG3105">
    <property type="taxonomic scope" value="Eukaryota"/>
</dbReference>
<accession>A0A1X7VQW2</accession>
<dbReference type="GO" id="GO:0003676">
    <property type="term" value="F:nucleic acid binding"/>
    <property type="evidence" value="ECO:0007669"/>
    <property type="project" value="InterPro"/>
</dbReference>
<dbReference type="EnsemblMetazoa" id="Aqu2.1.42467_001">
    <property type="protein sequence ID" value="Aqu2.1.42467_001"/>
    <property type="gene ID" value="Aqu2.1.42467"/>
</dbReference>
<dbReference type="InterPro" id="IPR004875">
    <property type="entry name" value="DDE_SF_endonuclease_dom"/>
</dbReference>